<dbReference type="EMBL" id="CP003179">
    <property type="protein sequence ID" value="AEW06568.1"/>
    <property type="molecule type" value="Genomic_DNA"/>
</dbReference>
<dbReference type="Proteomes" id="UP000005439">
    <property type="component" value="Chromosome"/>
</dbReference>
<dbReference type="PATRIC" id="fig|679936.5.peg.3232"/>
<reference evidence="1 2" key="2">
    <citation type="journal article" date="2012" name="Stand. Genomic Sci.">
        <title>Complete genome sequence of the moderately thermophilic mineral-sulfide-oxidizing firmicute Sulfobacillus acidophilus type strain (NAL(T)).</title>
        <authorList>
            <person name="Anderson I."/>
            <person name="Chertkov O."/>
            <person name="Chen A."/>
            <person name="Saunders E."/>
            <person name="Lapidus A."/>
            <person name="Nolan M."/>
            <person name="Lucas S."/>
            <person name="Hammon N."/>
            <person name="Deshpande S."/>
            <person name="Cheng J.F."/>
            <person name="Han C."/>
            <person name="Tapia R."/>
            <person name="Goodwin L.A."/>
            <person name="Pitluck S."/>
            <person name="Liolios K."/>
            <person name="Pagani I."/>
            <person name="Ivanova N."/>
            <person name="Mikhailova N."/>
            <person name="Pati A."/>
            <person name="Palaniappan K."/>
            <person name="Land M."/>
            <person name="Pan C."/>
            <person name="Rohde M."/>
            <person name="Pukall R."/>
            <person name="Goker M."/>
            <person name="Detter J.C."/>
            <person name="Woyke T."/>
            <person name="Bristow J."/>
            <person name="Eisen J.A."/>
            <person name="Markowitz V."/>
            <person name="Hugenholtz P."/>
            <person name="Kyrpides N.C."/>
            <person name="Klenk H.P."/>
            <person name="Mavromatis K."/>
        </authorList>
    </citation>
    <scope>NUCLEOTIDE SEQUENCE [LARGE SCALE GENOMIC DNA]</scope>
    <source>
        <strain evidence="2">ATCC 700253 / DSM 10332 / NAL</strain>
    </source>
</reference>
<accession>G8U123</accession>
<protein>
    <recommendedName>
        <fullName evidence="3">Flagellar protein FlgN</fullName>
    </recommendedName>
</protein>
<dbReference type="HOGENOM" id="CLU_2157077_0_0_9"/>
<dbReference type="STRING" id="679936.Sulac_3122"/>
<reference evidence="2" key="1">
    <citation type="submission" date="2011-12" db="EMBL/GenBank/DDBJ databases">
        <title>The complete genome of chromosome of Sulfobacillus acidophilus DSM 10332.</title>
        <authorList>
            <person name="Lucas S."/>
            <person name="Han J."/>
            <person name="Lapidus A."/>
            <person name="Bruce D."/>
            <person name="Goodwin L."/>
            <person name="Pitluck S."/>
            <person name="Peters L."/>
            <person name="Kyrpides N."/>
            <person name="Mavromatis K."/>
            <person name="Ivanova N."/>
            <person name="Mikhailova N."/>
            <person name="Chertkov O."/>
            <person name="Saunders E."/>
            <person name="Detter J.C."/>
            <person name="Tapia R."/>
            <person name="Han C."/>
            <person name="Land M."/>
            <person name="Hauser L."/>
            <person name="Markowitz V."/>
            <person name="Cheng J.-F."/>
            <person name="Hugenholtz P."/>
            <person name="Woyke T."/>
            <person name="Wu D."/>
            <person name="Pukall R."/>
            <person name="Gehrich-Schroeter G."/>
            <person name="Schneider S."/>
            <person name="Klenk H.-P."/>
            <person name="Eisen J.A."/>
        </authorList>
    </citation>
    <scope>NUCLEOTIDE SEQUENCE [LARGE SCALE GENOMIC DNA]</scope>
    <source>
        <strain evidence="2">ATCC 700253 / DSM 10332 / NAL</strain>
    </source>
</reference>
<dbReference type="AlphaFoldDB" id="G8U123"/>
<gene>
    <name evidence="1" type="ordered locus">Sulac_3122</name>
</gene>
<sequence length="111" mass="12678">MGVESYSSILSDVQHLLALTEAKIAAVSSRRPQELMGLLQEELDPLARLNSRSVLLSQLTEAQKAELRHYLMRWADRERYLADLLEQHLGYIDFMKQLLGIQDRLGLDIGI</sequence>
<evidence type="ECO:0000313" key="1">
    <source>
        <dbReference type="EMBL" id="AEW06568.1"/>
    </source>
</evidence>
<name>G8U123_SULAD</name>
<evidence type="ECO:0000313" key="2">
    <source>
        <dbReference type="Proteomes" id="UP000005439"/>
    </source>
</evidence>
<proteinExistence type="predicted"/>
<organism evidence="1 2">
    <name type="scientific">Sulfobacillus acidophilus (strain ATCC 700253 / DSM 10332 / NAL)</name>
    <dbReference type="NCBI Taxonomy" id="679936"/>
    <lineage>
        <taxon>Bacteria</taxon>
        <taxon>Bacillati</taxon>
        <taxon>Bacillota</taxon>
        <taxon>Clostridia</taxon>
        <taxon>Eubacteriales</taxon>
        <taxon>Clostridiales Family XVII. Incertae Sedis</taxon>
        <taxon>Sulfobacillus</taxon>
    </lineage>
</organism>
<keyword evidence="2" id="KW-1185">Reference proteome</keyword>
<evidence type="ECO:0008006" key="3">
    <source>
        <dbReference type="Google" id="ProtNLM"/>
    </source>
</evidence>
<dbReference type="KEGG" id="sap:Sulac_3122"/>